<organism evidence="2 3">
    <name type="scientific">Aspergillus keveii</name>
    <dbReference type="NCBI Taxonomy" id="714993"/>
    <lineage>
        <taxon>Eukaryota</taxon>
        <taxon>Fungi</taxon>
        <taxon>Dikarya</taxon>
        <taxon>Ascomycota</taxon>
        <taxon>Pezizomycotina</taxon>
        <taxon>Eurotiomycetes</taxon>
        <taxon>Eurotiomycetidae</taxon>
        <taxon>Eurotiales</taxon>
        <taxon>Aspergillaceae</taxon>
        <taxon>Aspergillus</taxon>
        <taxon>Aspergillus subgen. Nidulantes</taxon>
    </lineage>
</organism>
<keyword evidence="3" id="KW-1185">Reference proteome</keyword>
<feature type="compositionally biased region" description="Polar residues" evidence="1">
    <location>
        <begin position="1"/>
        <end position="22"/>
    </location>
</feature>
<evidence type="ECO:0000256" key="1">
    <source>
        <dbReference type="SAM" id="MobiDB-lite"/>
    </source>
</evidence>
<comment type="caution">
    <text evidence="2">The sequence shown here is derived from an EMBL/GenBank/DDBJ whole genome shotgun (WGS) entry which is preliminary data.</text>
</comment>
<gene>
    <name evidence="2" type="ORF">BJX66DRAFT_231142</name>
</gene>
<accession>A0ABR4G2I4</accession>
<feature type="compositionally biased region" description="Polar residues" evidence="1">
    <location>
        <begin position="55"/>
        <end position="74"/>
    </location>
</feature>
<evidence type="ECO:0000313" key="2">
    <source>
        <dbReference type="EMBL" id="KAL2793224.1"/>
    </source>
</evidence>
<protein>
    <submittedName>
        <fullName evidence="2">Uncharacterized protein</fullName>
    </submittedName>
</protein>
<evidence type="ECO:0000313" key="3">
    <source>
        <dbReference type="Proteomes" id="UP001610563"/>
    </source>
</evidence>
<dbReference type="EMBL" id="JBFTWV010000060">
    <property type="protein sequence ID" value="KAL2793224.1"/>
    <property type="molecule type" value="Genomic_DNA"/>
</dbReference>
<sequence>MSATQGKGATPTGNQPTTSTRGGASAYPTPANNSGGGAGWGDSGIIKGGLEGISNRLSSGSGESATSKLSSISGEMSGISKQKAAGEQRYKSAEAEAGAIPAEVEGDPSFMKRKPGGSDTLPGWNQAKGALGGVLGNE</sequence>
<dbReference type="Proteomes" id="UP001610563">
    <property type="component" value="Unassembled WGS sequence"/>
</dbReference>
<reference evidence="2 3" key="1">
    <citation type="submission" date="2024-07" db="EMBL/GenBank/DDBJ databases">
        <title>Section-level genome sequencing and comparative genomics of Aspergillus sections Usti and Cavernicolus.</title>
        <authorList>
            <consortium name="Lawrence Berkeley National Laboratory"/>
            <person name="Nybo J.L."/>
            <person name="Vesth T.C."/>
            <person name="Theobald S."/>
            <person name="Frisvad J.C."/>
            <person name="Larsen T.O."/>
            <person name="Kjaerboelling I."/>
            <person name="Rothschild-Mancinelli K."/>
            <person name="Lyhne E.K."/>
            <person name="Kogle M.E."/>
            <person name="Barry K."/>
            <person name="Clum A."/>
            <person name="Na H."/>
            <person name="Ledsgaard L."/>
            <person name="Lin J."/>
            <person name="Lipzen A."/>
            <person name="Kuo A."/>
            <person name="Riley R."/>
            <person name="Mondo S."/>
            <person name="Labutti K."/>
            <person name="Haridas S."/>
            <person name="Pangalinan J."/>
            <person name="Salamov A.A."/>
            <person name="Simmons B.A."/>
            <person name="Magnuson J.K."/>
            <person name="Chen J."/>
            <person name="Drula E."/>
            <person name="Henrissat B."/>
            <person name="Wiebenga A."/>
            <person name="Lubbers R.J."/>
            <person name="Gomes A.C."/>
            <person name="Makela M.R."/>
            <person name="Stajich J."/>
            <person name="Grigoriev I.V."/>
            <person name="Mortensen U.H."/>
            <person name="De Vries R.P."/>
            <person name="Baker S.E."/>
            <person name="Andersen M.R."/>
        </authorList>
    </citation>
    <scope>NUCLEOTIDE SEQUENCE [LARGE SCALE GENOMIC DNA]</scope>
    <source>
        <strain evidence="2 3">CBS 209.92</strain>
    </source>
</reference>
<proteinExistence type="predicted"/>
<feature type="compositionally biased region" description="Gly residues" evidence="1">
    <location>
        <begin position="34"/>
        <end position="51"/>
    </location>
</feature>
<feature type="compositionally biased region" description="Basic and acidic residues" evidence="1">
    <location>
        <begin position="84"/>
        <end position="94"/>
    </location>
</feature>
<feature type="region of interest" description="Disordered" evidence="1">
    <location>
        <begin position="1"/>
        <end position="138"/>
    </location>
</feature>
<name>A0ABR4G2I4_9EURO</name>